<evidence type="ECO:0000313" key="1">
    <source>
        <dbReference type="EMBL" id="TNH40770.1"/>
    </source>
</evidence>
<sequence length="66" mass="7610">MPRMILTDPDTLQPRAIDFDRDTDFETHETVGGLTSLTVLHRNRATTYRVVETVTQIQLLRNVALR</sequence>
<dbReference type="EMBL" id="VDDC01000007">
    <property type="protein sequence ID" value="TNH40770.1"/>
    <property type="molecule type" value="Genomic_DNA"/>
</dbReference>
<comment type="caution">
    <text evidence="1">The sequence shown here is derived from an EMBL/GenBank/DDBJ whole genome shotgun (WGS) entry which is preliminary data.</text>
</comment>
<dbReference type="AlphaFoldDB" id="A0A5C4R9Y7"/>
<gene>
    <name evidence="1" type="ORF">FHD67_03920</name>
</gene>
<keyword evidence="2" id="KW-1185">Reference proteome</keyword>
<protein>
    <submittedName>
        <fullName evidence="1">Uncharacterized protein</fullName>
    </submittedName>
</protein>
<proteinExistence type="predicted"/>
<reference evidence="1 2" key="1">
    <citation type="submission" date="2019-06" db="EMBL/GenBank/DDBJ databases">
        <authorList>
            <person name="Li J."/>
        </authorList>
    </citation>
    <scope>NUCLEOTIDE SEQUENCE [LARGE SCALE GENOMIC DNA]</scope>
    <source>
        <strain evidence="1 2">CGMCC 1.8012</strain>
    </source>
</reference>
<organism evidence="1 2">
    <name type="scientific">Paracoccus haeundaensis</name>
    <dbReference type="NCBI Taxonomy" id="225362"/>
    <lineage>
        <taxon>Bacteria</taxon>
        <taxon>Pseudomonadati</taxon>
        <taxon>Pseudomonadota</taxon>
        <taxon>Alphaproteobacteria</taxon>
        <taxon>Rhodobacterales</taxon>
        <taxon>Paracoccaceae</taxon>
        <taxon>Paracoccus</taxon>
    </lineage>
</organism>
<dbReference type="GeneID" id="97049330"/>
<dbReference type="Proteomes" id="UP000304880">
    <property type="component" value="Unassembled WGS sequence"/>
</dbReference>
<name>A0A5C4R9Y7_9RHOB</name>
<dbReference type="RefSeq" id="WP_127897629.1">
    <property type="nucleotide sequence ID" value="NZ_VDDC01000007.1"/>
</dbReference>
<evidence type="ECO:0000313" key="2">
    <source>
        <dbReference type="Proteomes" id="UP000304880"/>
    </source>
</evidence>
<accession>A0A5C4R9Y7</accession>